<dbReference type="InterPro" id="IPR022694">
    <property type="entry name" value="3-OHacyl-CoA_DH"/>
</dbReference>
<reference evidence="15" key="2">
    <citation type="submission" date="2021-04" db="EMBL/GenBank/DDBJ databases">
        <authorList>
            <person name="Liu J."/>
        </authorList>
    </citation>
    <scope>NUCLEOTIDE SEQUENCE</scope>
    <source>
        <strain evidence="15">BAD-6</strain>
    </source>
</reference>
<feature type="domain" description="3-hydroxyacyl-CoA dehydrogenase C-terminal" evidence="13">
    <location>
        <begin position="191"/>
        <end position="289"/>
    </location>
</feature>
<reference evidence="15" key="1">
    <citation type="submission" date="2021-04" db="EMBL/GenBank/DDBJ databases">
        <title>Sinoanaerobacter chloroacetimidivorans sp. nov., an obligate anaerobic bacterium isolated from anaerobic sludge.</title>
        <authorList>
            <person name="Bao Y."/>
        </authorList>
    </citation>
    <scope>NUCLEOTIDE SEQUENCE</scope>
    <source>
        <strain evidence="15">BAD-6</strain>
    </source>
</reference>
<dbReference type="Pfam" id="PF02737">
    <property type="entry name" value="3HCDH_N"/>
    <property type="match status" value="1"/>
</dbReference>
<sequence length="316" mass="35521">MRMENINHVAIIGTGMIGASMAALFTGNGYPTTMLAFSERGQNNGKALYNTCFKDLIEKGLVTEEQAERCGKLLRITYDYSDISDADFIFECVVERTEVKYCVYEKIEEHCKQFKVLASSTSALSADILAEGLSRNKEKLVVAHPYNPPHLVPFVEVVKSAYTSEETAKTAYDVLESTGRKVIIMQRCAPGFVANRLQHALLREAIHIVEEGLATPRDIDKALMYSFSPRYTSVGLFEHQDAAGLDMVKCIEDYLLPTLSNANTTPDYINNLVSENNLGMKTGKGIYDWTKEAQEDFRRRASAPYLCYFNWDIPKE</sequence>
<keyword evidence="5" id="KW-0963">Cytoplasm</keyword>
<organism evidence="15 16">
    <name type="scientific">Sinanaerobacter chloroacetimidivorans</name>
    <dbReference type="NCBI Taxonomy" id="2818044"/>
    <lineage>
        <taxon>Bacteria</taxon>
        <taxon>Bacillati</taxon>
        <taxon>Bacillota</taxon>
        <taxon>Clostridia</taxon>
        <taxon>Peptostreptococcales</taxon>
        <taxon>Anaerovoracaceae</taxon>
        <taxon>Sinanaerobacter</taxon>
    </lineage>
</organism>
<dbReference type="PIRSF" id="PIRSF000105">
    <property type="entry name" value="HCDH"/>
    <property type="match status" value="1"/>
</dbReference>
<comment type="subunit">
    <text evidence="4">Homodimer.</text>
</comment>
<dbReference type="EMBL" id="JAGSND010000011">
    <property type="protein sequence ID" value="MBR0599272.1"/>
    <property type="molecule type" value="Genomic_DNA"/>
</dbReference>
<evidence type="ECO:0000256" key="2">
    <source>
        <dbReference type="ARBA" id="ARBA00005086"/>
    </source>
</evidence>
<evidence type="ECO:0000256" key="8">
    <source>
        <dbReference type="ARBA" id="ARBA00023027"/>
    </source>
</evidence>
<evidence type="ECO:0000256" key="5">
    <source>
        <dbReference type="ARBA" id="ARBA00022490"/>
    </source>
</evidence>
<dbReference type="SUPFAM" id="SSF51735">
    <property type="entry name" value="NAD(P)-binding Rossmann-fold domains"/>
    <property type="match status" value="1"/>
</dbReference>
<evidence type="ECO:0000259" key="13">
    <source>
        <dbReference type="Pfam" id="PF00725"/>
    </source>
</evidence>
<comment type="subcellular location">
    <subcellularLocation>
        <location evidence="1">Cytoplasm</location>
    </subcellularLocation>
</comment>
<dbReference type="InterPro" id="IPR008927">
    <property type="entry name" value="6-PGluconate_DH-like_C_sf"/>
</dbReference>
<dbReference type="InterPro" id="IPR013328">
    <property type="entry name" value="6PGD_dom2"/>
</dbReference>
<evidence type="ECO:0000256" key="4">
    <source>
        <dbReference type="ARBA" id="ARBA00011738"/>
    </source>
</evidence>
<keyword evidence="8" id="KW-0520">NAD</keyword>
<evidence type="ECO:0000256" key="3">
    <source>
        <dbReference type="ARBA" id="ARBA00009463"/>
    </source>
</evidence>
<evidence type="ECO:0000256" key="12">
    <source>
        <dbReference type="SAM" id="Phobius"/>
    </source>
</evidence>
<dbReference type="GO" id="GO:0006631">
    <property type="term" value="P:fatty acid metabolic process"/>
    <property type="evidence" value="ECO:0007669"/>
    <property type="project" value="InterPro"/>
</dbReference>
<evidence type="ECO:0000259" key="14">
    <source>
        <dbReference type="Pfam" id="PF02737"/>
    </source>
</evidence>
<dbReference type="PANTHER" id="PTHR48075:SF1">
    <property type="entry name" value="LAMBDA-CRYSTALLIN HOMOLOG"/>
    <property type="match status" value="1"/>
</dbReference>
<feature type="transmembrane region" description="Helical" evidence="12">
    <location>
        <begin position="6"/>
        <end position="25"/>
    </location>
</feature>
<dbReference type="SUPFAM" id="SSF48179">
    <property type="entry name" value="6-phosphogluconate dehydrogenase C-terminal domain-like"/>
    <property type="match status" value="1"/>
</dbReference>
<dbReference type="InterPro" id="IPR036291">
    <property type="entry name" value="NAD(P)-bd_dom_sf"/>
</dbReference>
<comment type="pathway">
    <text evidence="2">Lipid metabolism; butanoate metabolism.</text>
</comment>
<gene>
    <name evidence="15" type="ORF">KCX82_15390</name>
</gene>
<dbReference type="GO" id="GO:0005737">
    <property type="term" value="C:cytoplasm"/>
    <property type="evidence" value="ECO:0007669"/>
    <property type="project" value="UniProtKB-SubCell"/>
</dbReference>
<protein>
    <recommendedName>
        <fullName evidence="10">L-gulonate 3-dehydrogenase</fullName>
        <ecNumber evidence="9">1.1.1.45</ecNumber>
    </recommendedName>
    <alternativeName>
        <fullName evidence="10">L-gulonate 3-dehydrogenase</fullName>
    </alternativeName>
</protein>
<evidence type="ECO:0000256" key="11">
    <source>
        <dbReference type="PIRSR" id="PIRSR000105-1"/>
    </source>
</evidence>
<keyword evidence="12" id="KW-0472">Membrane</keyword>
<keyword evidence="16" id="KW-1185">Reference proteome</keyword>
<evidence type="ECO:0000256" key="10">
    <source>
        <dbReference type="ARBA" id="ARBA00042709"/>
    </source>
</evidence>
<dbReference type="InterPro" id="IPR006176">
    <property type="entry name" value="3-OHacyl-CoA_DH_NAD-bd"/>
</dbReference>
<keyword evidence="6" id="KW-0597">Phosphoprotein</keyword>
<dbReference type="Gene3D" id="3.40.50.720">
    <property type="entry name" value="NAD(P)-binding Rossmann-like Domain"/>
    <property type="match status" value="1"/>
</dbReference>
<comment type="caution">
    <text evidence="15">The sequence shown here is derived from an EMBL/GenBank/DDBJ whole genome shotgun (WGS) entry which is preliminary data.</text>
</comment>
<evidence type="ECO:0000256" key="6">
    <source>
        <dbReference type="ARBA" id="ARBA00022553"/>
    </source>
</evidence>
<feature type="domain" description="3-hydroxyacyl-CoA dehydrogenase NAD binding" evidence="14">
    <location>
        <begin position="8"/>
        <end position="186"/>
    </location>
</feature>
<dbReference type="AlphaFoldDB" id="A0A8J8B315"/>
<dbReference type="PANTHER" id="PTHR48075">
    <property type="entry name" value="3-HYDROXYACYL-COA DEHYDROGENASE FAMILY PROTEIN"/>
    <property type="match status" value="1"/>
</dbReference>
<evidence type="ECO:0000256" key="7">
    <source>
        <dbReference type="ARBA" id="ARBA00023002"/>
    </source>
</evidence>
<comment type="similarity">
    <text evidence="3">Belongs to the 3-hydroxyacyl-CoA dehydrogenase family.</text>
</comment>
<dbReference type="GO" id="GO:0050104">
    <property type="term" value="F:L-gulonate 3-dehydrogenase activity"/>
    <property type="evidence" value="ECO:0007669"/>
    <property type="project" value="UniProtKB-EC"/>
</dbReference>
<accession>A0A8J8B315</accession>
<dbReference type="Pfam" id="PF00725">
    <property type="entry name" value="3HCDH"/>
    <property type="match status" value="1"/>
</dbReference>
<dbReference type="InterPro" id="IPR006108">
    <property type="entry name" value="3HC_DH_C"/>
</dbReference>
<dbReference type="EC" id="1.1.1.45" evidence="9"/>
<evidence type="ECO:0000256" key="9">
    <source>
        <dbReference type="ARBA" id="ARBA00038962"/>
    </source>
</evidence>
<feature type="site" description="Important for catalytic activity" evidence="11">
    <location>
        <position position="144"/>
    </location>
</feature>
<proteinExistence type="inferred from homology"/>
<evidence type="ECO:0000256" key="1">
    <source>
        <dbReference type="ARBA" id="ARBA00004496"/>
    </source>
</evidence>
<keyword evidence="7" id="KW-0560">Oxidoreductase</keyword>
<keyword evidence="12" id="KW-1133">Transmembrane helix</keyword>
<keyword evidence="12" id="KW-0812">Transmembrane</keyword>
<evidence type="ECO:0000313" key="15">
    <source>
        <dbReference type="EMBL" id="MBR0599272.1"/>
    </source>
</evidence>
<dbReference type="GO" id="GO:0070403">
    <property type="term" value="F:NAD+ binding"/>
    <property type="evidence" value="ECO:0007669"/>
    <property type="project" value="InterPro"/>
</dbReference>
<evidence type="ECO:0000313" key="16">
    <source>
        <dbReference type="Proteomes" id="UP000675664"/>
    </source>
</evidence>
<name>A0A8J8B315_9FIRM</name>
<dbReference type="Gene3D" id="1.10.1040.10">
    <property type="entry name" value="N-(1-d-carboxylethyl)-l-norvaline Dehydrogenase, domain 2"/>
    <property type="match status" value="1"/>
</dbReference>
<dbReference type="Proteomes" id="UP000675664">
    <property type="component" value="Unassembled WGS sequence"/>
</dbReference>